<evidence type="ECO:0000256" key="4">
    <source>
        <dbReference type="ARBA" id="ARBA00023163"/>
    </source>
</evidence>
<dbReference type="PANTHER" id="PTHR43133">
    <property type="entry name" value="RNA POLYMERASE ECF-TYPE SIGMA FACTO"/>
    <property type="match status" value="1"/>
</dbReference>
<keyword evidence="2" id="KW-0805">Transcription regulation</keyword>
<comment type="similarity">
    <text evidence="1">Belongs to the sigma-70 factor family. ECF subfamily.</text>
</comment>
<dbReference type="InterPro" id="IPR039425">
    <property type="entry name" value="RNA_pol_sigma-70-like"/>
</dbReference>
<evidence type="ECO:0000256" key="1">
    <source>
        <dbReference type="ARBA" id="ARBA00010641"/>
    </source>
</evidence>
<dbReference type="Gene3D" id="1.10.10.10">
    <property type="entry name" value="Winged helix-like DNA-binding domain superfamily/Winged helix DNA-binding domain"/>
    <property type="match status" value="1"/>
</dbReference>
<evidence type="ECO:0000313" key="7">
    <source>
        <dbReference type="EMBL" id="MCP8887498.1"/>
    </source>
</evidence>
<proteinExistence type="inferred from homology"/>
<dbReference type="InterPro" id="IPR013324">
    <property type="entry name" value="RNA_pol_sigma_r3/r4-like"/>
</dbReference>
<dbReference type="GO" id="GO:0016987">
    <property type="term" value="F:sigma factor activity"/>
    <property type="evidence" value="ECO:0007669"/>
    <property type="project" value="UniProtKB-KW"/>
</dbReference>
<dbReference type="Gene3D" id="1.10.1740.10">
    <property type="match status" value="1"/>
</dbReference>
<dbReference type="SUPFAM" id="SSF88946">
    <property type="entry name" value="Sigma2 domain of RNA polymerase sigma factors"/>
    <property type="match status" value="1"/>
</dbReference>
<dbReference type="InterPro" id="IPR036388">
    <property type="entry name" value="WH-like_DNA-bd_sf"/>
</dbReference>
<dbReference type="AlphaFoldDB" id="A0A9Q4FSU4"/>
<keyword evidence="8" id="KW-1185">Reference proteome</keyword>
<evidence type="ECO:0000313" key="8">
    <source>
        <dbReference type="Proteomes" id="UP001060275"/>
    </source>
</evidence>
<dbReference type="InterPro" id="IPR013249">
    <property type="entry name" value="RNA_pol_sigma70_r4_t2"/>
</dbReference>
<accession>A0A9Q4FSU4</accession>
<name>A0A9Q4FSU4_9HYPH</name>
<feature type="domain" description="RNA polymerase sigma factor 70 region 4 type 2" evidence="6">
    <location>
        <begin position="121"/>
        <end position="169"/>
    </location>
</feature>
<feature type="domain" description="RNA polymerase sigma-70 region 2" evidence="5">
    <location>
        <begin position="30"/>
        <end position="88"/>
    </location>
</feature>
<dbReference type="RefSeq" id="WP_254674570.1">
    <property type="nucleotide sequence ID" value="NZ_JAMWDU010000003.1"/>
</dbReference>
<dbReference type="GO" id="GO:0003677">
    <property type="term" value="F:DNA binding"/>
    <property type="evidence" value="ECO:0007669"/>
    <property type="project" value="InterPro"/>
</dbReference>
<keyword evidence="4" id="KW-0804">Transcription</keyword>
<keyword evidence="3" id="KW-0731">Sigma factor</keyword>
<dbReference type="InterPro" id="IPR007627">
    <property type="entry name" value="RNA_pol_sigma70_r2"/>
</dbReference>
<protein>
    <submittedName>
        <fullName evidence="7">RNA polymerase sigma factor</fullName>
    </submittedName>
</protein>
<dbReference type="Pfam" id="PF08281">
    <property type="entry name" value="Sigma70_r4_2"/>
    <property type="match status" value="1"/>
</dbReference>
<dbReference type="Proteomes" id="UP001060275">
    <property type="component" value="Unassembled WGS sequence"/>
</dbReference>
<dbReference type="PANTHER" id="PTHR43133:SF51">
    <property type="entry name" value="RNA POLYMERASE SIGMA FACTOR"/>
    <property type="match status" value="1"/>
</dbReference>
<dbReference type="SUPFAM" id="SSF88659">
    <property type="entry name" value="Sigma3 and sigma4 domains of RNA polymerase sigma factors"/>
    <property type="match status" value="1"/>
</dbReference>
<comment type="caution">
    <text evidence="7">The sequence shown here is derived from an EMBL/GenBank/DDBJ whole genome shotgun (WGS) entry which is preliminary data.</text>
</comment>
<dbReference type="Pfam" id="PF04542">
    <property type="entry name" value="Sigma70_r2"/>
    <property type="match status" value="1"/>
</dbReference>
<dbReference type="NCBIfam" id="TIGR02937">
    <property type="entry name" value="sigma70-ECF"/>
    <property type="match status" value="1"/>
</dbReference>
<dbReference type="GO" id="GO:0006352">
    <property type="term" value="P:DNA-templated transcription initiation"/>
    <property type="evidence" value="ECO:0007669"/>
    <property type="project" value="InterPro"/>
</dbReference>
<dbReference type="InterPro" id="IPR013325">
    <property type="entry name" value="RNA_pol_sigma_r2"/>
</dbReference>
<dbReference type="CDD" id="cd06171">
    <property type="entry name" value="Sigma70_r4"/>
    <property type="match status" value="1"/>
</dbReference>
<evidence type="ECO:0000256" key="2">
    <source>
        <dbReference type="ARBA" id="ARBA00023015"/>
    </source>
</evidence>
<dbReference type="EMBL" id="JAMWDU010000003">
    <property type="protein sequence ID" value="MCP8887498.1"/>
    <property type="molecule type" value="Genomic_DNA"/>
</dbReference>
<reference evidence="7" key="1">
    <citation type="submission" date="2022-06" db="EMBL/GenBank/DDBJ databases">
        <title>Devosia sp. XJ19-45 genome assembly.</title>
        <authorList>
            <person name="Li B."/>
            <person name="Cai M."/>
            <person name="Nie G."/>
            <person name="Li W."/>
        </authorList>
    </citation>
    <scope>NUCLEOTIDE SEQUENCE</scope>
    <source>
        <strain evidence="7">XJ19-45</strain>
    </source>
</reference>
<evidence type="ECO:0000259" key="5">
    <source>
        <dbReference type="Pfam" id="PF04542"/>
    </source>
</evidence>
<evidence type="ECO:0000259" key="6">
    <source>
        <dbReference type="Pfam" id="PF08281"/>
    </source>
</evidence>
<evidence type="ECO:0000256" key="3">
    <source>
        <dbReference type="ARBA" id="ARBA00023082"/>
    </source>
</evidence>
<organism evidence="7 8">
    <name type="scientific">Devosia ureilytica</name>
    <dbReference type="NCBI Taxonomy" id="2952754"/>
    <lineage>
        <taxon>Bacteria</taxon>
        <taxon>Pseudomonadati</taxon>
        <taxon>Pseudomonadota</taxon>
        <taxon>Alphaproteobacteria</taxon>
        <taxon>Hyphomicrobiales</taxon>
        <taxon>Devosiaceae</taxon>
        <taxon>Devosia</taxon>
    </lineage>
</organism>
<gene>
    <name evidence="7" type="ORF">NF348_10305</name>
</gene>
<sequence length="177" mass="19642">MSQGRMDAQSSTDLVIRAQAGDHAAIVGLLEHAQSDVRRYARRNCKLEDVDDAVQEAMTVLAGGIKALRSPAALAGWLFTVVKRECSRLGHWATSTLRSRAAAESLAAIAARPDPDLRYDLGMAIQSLPEHYRVIVIKRDLEERTIEEIAQAEGLSREAVKARLHRARLMIREYLTP</sequence>
<dbReference type="InterPro" id="IPR014284">
    <property type="entry name" value="RNA_pol_sigma-70_dom"/>
</dbReference>